<organism evidence="1 2">
    <name type="scientific">Edwardsiella anguillarum ET080813</name>
    <dbReference type="NCBI Taxonomy" id="667120"/>
    <lineage>
        <taxon>Bacteria</taxon>
        <taxon>Pseudomonadati</taxon>
        <taxon>Pseudomonadota</taxon>
        <taxon>Gammaproteobacteria</taxon>
        <taxon>Enterobacterales</taxon>
        <taxon>Hafniaceae</taxon>
        <taxon>Edwardsiella</taxon>
    </lineage>
</organism>
<proteinExistence type="predicted"/>
<name>A0A076LKV1_9GAMM</name>
<evidence type="ECO:0000313" key="1">
    <source>
        <dbReference type="EMBL" id="AIJ07358.1"/>
    </source>
</evidence>
<dbReference type="KEGG" id="ete:ETEE_0889"/>
<dbReference type="EMBL" id="CP006664">
    <property type="protein sequence ID" value="AIJ07358.1"/>
    <property type="molecule type" value="Genomic_DNA"/>
</dbReference>
<dbReference type="HOGENOM" id="CLU_2422257_0_0_6"/>
<evidence type="ECO:0000313" key="2">
    <source>
        <dbReference type="Proteomes" id="UP000028681"/>
    </source>
</evidence>
<dbReference type="AlphaFoldDB" id="A0A076LKV1"/>
<dbReference type="Proteomes" id="UP000028681">
    <property type="component" value="Chromosome"/>
</dbReference>
<gene>
    <name evidence="1" type="ORF">ETEE_0889</name>
</gene>
<protein>
    <submittedName>
        <fullName evidence="1">Mobile element protein</fullName>
    </submittedName>
</protein>
<sequence>MKRLVADLSLDKEMLQEVYQNGAEARGHRLTVGGLPYRVTSACRLMLQSHTVYNYRSCRADQAITLRIREIAKTRIRYGVQRIHILLRREE</sequence>
<accession>A0A076LKV1</accession>
<reference evidence="1 2" key="1">
    <citation type="journal article" date="2012" name="PLoS ONE">
        <title>Edwardsiella comparative phylogenomics reveal the new intra/inter-species taxonomic relationships, virulence evolution and niche adaptation mechanisms.</title>
        <authorList>
            <person name="Yang M."/>
            <person name="Lv Y."/>
            <person name="Xiao J."/>
            <person name="Wu H."/>
            <person name="Zheng H."/>
            <person name="Liu Q."/>
            <person name="Zhang Y."/>
            <person name="Wang Q."/>
        </authorList>
    </citation>
    <scope>NUCLEOTIDE SEQUENCE [LARGE SCALE GENOMIC DNA]</scope>
    <source>
        <strain evidence="2">080813</strain>
    </source>
</reference>